<protein>
    <recommendedName>
        <fullName evidence="4">FTP domain-containing protein</fullName>
    </recommendedName>
</protein>
<evidence type="ECO:0000313" key="2">
    <source>
        <dbReference type="EMBL" id="PUZ25110.1"/>
    </source>
</evidence>
<feature type="signal peptide" evidence="1">
    <location>
        <begin position="1"/>
        <end position="26"/>
    </location>
</feature>
<reference evidence="2 3" key="1">
    <citation type="submission" date="2018-04" db="EMBL/GenBank/DDBJ databases">
        <title>Chitinophaga fuyangensis sp. nov., isolated from soil in a chemical factory.</title>
        <authorList>
            <person name="Chen K."/>
        </authorList>
    </citation>
    <scope>NUCLEOTIDE SEQUENCE [LARGE SCALE GENOMIC DNA]</scope>
    <source>
        <strain evidence="2 3">LY-1</strain>
    </source>
</reference>
<dbReference type="OrthoDB" id="10017894at2"/>
<dbReference type="Proteomes" id="UP000244450">
    <property type="component" value="Unassembled WGS sequence"/>
</dbReference>
<evidence type="ECO:0008006" key="4">
    <source>
        <dbReference type="Google" id="ProtNLM"/>
    </source>
</evidence>
<feature type="chain" id="PRO_5015508418" description="FTP domain-containing protein" evidence="1">
    <location>
        <begin position="27"/>
        <end position="388"/>
    </location>
</feature>
<organism evidence="2 3">
    <name type="scientific">Chitinophaga parva</name>
    <dbReference type="NCBI Taxonomy" id="2169414"/>
    <lineage>
        <taxon>Bacteria</taxon>
        <taxon>Pseudomonadati</taxon>
        <taxon>Bacteroidota</taxon>
        <taxon>Chitinophagia</taxon>
        <taxon>Chitinophagales</taxon>
        <taxon>Chitinophagaceae</taxon>
        <taxon>Chitinophaga</taxon>
    </lineage>
</organism>
<dbReference type="AlphaFoldDB" id="A0A2T7BFQ1"/>
<dbReference type="EMBL" id="QCYK01000002">
    <property type="protein sequence ID" value="PUZ25110.1"/>
    <property type="molecule type" value="Genomic_DNA"/>
</dbReference>
<name>A0A2T7BFQ1_9BACT</name>
<keyword evidence="1" id="KW-0732">Signal</keyword>
<proteinExistence type="predicted"/>
<gene>
    <name evidence="2" type="ORF">DCC81_12435</name>
</gene>
<accession>A0A2T7BFQ1</accession>
<comment type="caution">
    <text evidence="2">The sequence shown here is derived from an EMBL/GenBank/DDBJ whole genome shotgun (WGS) entry which is preliminary data.</text>
</comment>
<dbReference type="RefSeq" id="WP_108686947.1">
    <property type="nucleotide sequence ID" value="NZ_QCYK01000002.1"/>
</dbReference>
<sequence length="388" mass="41537">MKFRTSSLCAAIFFTVFFFNSCKKQAAYHTQIQLSATLSWLDEQKQVFKNNESWIDSLKSSILSDGASTNFDSSRSLVVYRLNTSKFANFLALFFDQDGKVLNGDLVNISSPDTEKIEEAAEIIKGALTHSVRIGYFTGEISISMVNRAFINGLVYRSGQMSGKRNLASGASLKTKWLLANSSIGSSRTENVAPACDDWYYVVIDLETQEIVSVTYAYSVCPEGGGSGGGGGTGAGSASDLNKWETAEDASAAAQSHLCDDHVYNFATIGNSFTAEVDGIGVSLVGPKGEFFNIEFGQSCITIPNYKLANGSQASTALIEGYNAAIRDLVSELQEGSLLPRQAAIIMRMKQLINQNISLSAGLESGTGAVLSSGGCQGTVPINQAKYC</sequence>
<keyword evidence="3" id="KW-1185">Reference proteome</keyword>
<evidence type="ECO:0000256" key="1">
    <source>
        <dbReference type="SAM" id="SignalP"/>
    </source>
</evidence>
<evidence type="ECO:0000313" key="3">
    <source>
        <dbReference type="Proteomes" id="UP000244450"/>
    </source>
</evidence>